<dbReference type="KEGG" id="vg:75576149"/>
<dbReference type="GeneID" id="75576149"/>
<evidence type="ECO:0000256" key="1">
    <source>
        <dbReference type="SAM" id="Coils"/>
    </source>
</evidence>
<organism evidence="2 3">
    <name type="scientific">Carjivirus communis</name>
    <dbReference type="NCBI Taxonomy" id="2955582"/>
    <lineage>
        <taxon>Viruses</taxon>
        <taxon>Duplodnaviria</taxon>
        <taxon>Heunggongvirae</taxon>
        <taxon>Uroviricota</taxon>
        <taxon>Caudoviricetes</taxon>
        <taxon>Crassvirales</taxon>
        <taxon>Intestiviridae</taxon>
        <taxon>Crudevirinae</taxon>
        <taxon>Carjivirus</taxon>
    </lineage>
</organism>
<sequence length="188" mass="22416">MDFKTNTSFNIANTSSHEDFDDDYILIYKDINNILDDIGFQGDDRILCKSIIESLEKEASINIRKDKCVAIPHIGTIQKNWYRSKLISHYKDFKEARKTMTREEYKEYTAKVMEEEKQKHYEEEEKIKTELKFKKKLLPIWIKLSKKHSAAYANLWLYAMGKLEIIEFDEEVEEIYERFGIGLDADHR</sequence>
<protein>
    <submittedName>
        <fullName evidence="2">Uncharacterized protein</fullName>
    </submittedName>
</protein>
<name>A0A348JCV5_9CAUD</name>
<evidence type="ECO:0000313" key="3">
    <source>
        <dbReference type="Proteomes" id="UP001097704"/>
    </source>
</evidence>
<reference evidence="2 3" key="1">
    <citation type="journal article" date="2014" name="Nat. Commun.">
        <title>A highly abundant bacteriophage discovered in the unknown sequences of human faecal metagenomes.</title>
        <authorList>
            <person name="Dutilh B.E."/>
            <person name="Cassman N."/>
            <person name="McNair K."/>
            <person name="Sanchez S.E."/>
            <person name="Silva G.G."/>
            <person name="Boling L."/>
            <person name="Barr J.J."/>
            <person name="Speth D.R."/>
            <person name="Seguritan V."/>
            <person name="Aziz R.K."/>
            <person name="Felts B."/>
            <person name="Dinsdale E.A."/>
            <person name="Mokili J.L."/>
            <person name="Edwards R.A."/>
        </authorList>
    </citation>
    <scope>NUCLEOTIDE SEQUENCE [LARGE SCALE GENOMIC DNA]</scope>
</reference>
<evidence type="ECO:0000313" key="2">
    <source>
        <dbReference type="EMBL" id="DAB41600.1"/>
    </source>
</evidence>
<feature type="coiled-coil region" evidence="1">
    <location>
        <begin position="98"/>
        <end position="130"/>
    </location>
</feature>
<dbReference type="RefSeq" id="YP_010509491.1">
    <property type="nucleotide sequence ID" value="NC_067194.1"/>
</dbReference>
<keyword evidence="1" id="KW-0175">Coiled coil</keyword>
<dbReference type="EMBL" id="BK010471">
    <property type="protein sequence ID" value="DAB41600.1"/>
    <property type="molecule type" value="Genomic_DNA"/>
</dbReference>
<accession>A0A348JCV5</accession>
<gene>
    <name evidence="2" type="primary">KP06_gp85</name>
</gene>
<keyword evidence="3" id="KW-1185">Reference proteome</keyword>
<dbReference type="Proteomes" id="UP001097704">
    <property type="component" value="Segment"/>
</dbReference>
<proteinExistence type="predicted"/>